<dbReference type="PROSITE" id="PS51742">
    <property type="entry name" value="PPC"/>
    <property type="match status" value="1"/>
</dbReference>
<feature type="domain" description="PPC" evidence="1">
    <location>
        <begin position="2"/>
        <end position="133"/>
    </location>
</feature>
<sequence>MNSSLRVHTIRLHPGDDVLPELKKFIAENQIEAGFIMSAVGSLTQYNLRFANQPDGSQGEGHFEVVSLTGLLSTEGNHIHLAVSDSTGRTIGGHLLDGNLVYTTLEVVIGEDPNQIYHRETDPTFGYKELVVKNINKWEQ</sequence>
<accession>A0A1G5VD16</accession>
<dbReference type="EMBL" id="FMXE01000003">
    <property type="protein sequence ID" value="SDA43720.1"/>
    <property type="molecule type" value="Genomic_DNA"/>
</dbReference>
<dbReference type="PANTHER" id="PTHR34988:SF1">
    <property type="entry name" value="DNA-BINDING PROTEIN"/>
    <property type="match status" value="1"/>
</dbReference>
<reference evidence="3" key="1">
    <citation type="submission" date="2016-10" db="EMBL/GenBank/DDBJ databases">
        <authorList>
            <person name="Varghese N."/>
            <person name="Submissions S."/>
        </authorList>
    </citation>
    <scope>NUCLEOTIDE SEQUENCE [LARGE SCALE GENOMIC DNA]</scope>
    <source>
        <strain evidence="3">DSM 22703</strain>
    </source>
</reference>
<dbReference type="AlphaFoldDB" id="A0A1G5VD16"/>
<name>A0A1G5VD16_9BACT</name>
<dbReference type="Pfam" id="PF03479">
    <property type="entry name" value="PCC"/>
    <property type="match status" value="1"/>
</dbReference>
<proteinExistence type="predicted"/>
<dbReference type="Gene3D" id="3.30.1330.80">
    <property type="entry name" value="Hypothetical protein, similar to alpha- acetolactate decarboxylase, domain 2"/>
    <property type="match status" value="1"/>
</dbReference>
<dbReference type="InterPro" id="IPR005175">
    <property type="entry name" value="PPC_dom"/>
</dbReference>
<organism evidence="2 3">
    <name type="scientific">Algoriphagus alkaliphilus</name>
    <dbReference type="NCBI Taxonomy" id="279824"/>
    <lineage>
        <taxon>Bacteria</taxon>
        <taxon>Pseudomonadati</taxon>
        <taxon>Bacteroidota</taxon>
        <taxon>Cytophagia</taxon>
        <taxon>Cytophagales</taxon>
        <taxon>Cyclobacteriaceae</taxon>
        <taxon>Algoriphagus</taxon>
    </lineage>
</organism>
<evidence type="ECO:0000259" key="1">
    <source>
        <dbReference type="PROSITE" id="PS51742"/>
    </source>
</evidence>
<dbReference type="RefSeq" id="WP_092728328.1">
    <property type="nucleotide sequence ID" value="NZ_FMXE01000003.1"/>
</dbReference>
<evidence type="ECO:0000313" key="3">
    <source>
        <dbReference type="Proteomes" id="UP000198756"/>
    </source>
</evidence>
<gene>
    <name evidence="2" type="ORF">SAMN03080617_00449</name>
</gene>
<evidence type="ECO:0000313" key="2">
    <source>
        <dbReference type="EMBL" id="SDA43720.1"/>
    </source>
</evidence>
<dbReference type="SUPFAM" id="SSF117856">
    <property type="entry name" value="AF0104/ALDC/Ptd012-like"/>
    <property type="match status" value="1"/>
</dbReference>
<dbReference type="CDD" id="cd11378">
    <property type="entry name" value="DUF296"/>
    <property type="match status" value="1"/>
</dbReference>
<dbReference type="STRING" id="279824.SAMN03080617_00449"/>
<dbReference type="OrthoDB" id="835052at2"/>
<dbReference type="PANTHER" id="PTHR34988">
    <property type="entry name" value="PROTEIN, PUTATIVE-RELATED"/>
    <property type="match status" value="1"/>
</dbReference>
<dbReference type="Proteomes" id="UP000198756">
    <property type="component" value="Unassembled WGS sequence"/>
</dbReference>
<keyword evidence="3" id="KW-1185">Reference proteome</keyword>
<protein>
    <recommendedName>
        <fullName evidence="1">PPC domain-containing protein</fullName>
    </recommendedName>
</protein>